<sequence length="53" mass="6147">MAYPKFKPDYKGQSRTKLISKKIKVLKKEGKPQKQAVAMALNMYPKRKRLPLA</sequence>
<accession>A0A218MM19</accession>
<name>A0A218MM19_9VIRU</name>
<organism evidence="1">
    <name type="scientific">uncultured virus</name>
    <dbReference type="NCBI Taxonomy" id="340016"/>
    <lineage>
        <taxon>Viruses</taxon>
        <taxon>environmental samples</taxon>
    </lineage>
</organism>
<reference evidence="1" key="1">
    <citation type="submission" date="2016-10" db="EMBL/GenBank/DDBJ databases">
        <authorList>
            <person name="Varghese N."/>
        </authorList>
    </citation>
    <scope>NUCLEOTIDE SEQUENCE</scope>
</reference>
<evidence type="ECO:0000313" key="1">
    <source>
        <dbReference type="EMBL" id="ASF00291.1"/>
    </source>
</evidence>
<dbReference type="EMBL" id="KY052826">
    <property type="protein sequence ID" value="ASF00291.1"/>
    <property type="molecule type" value="Genomic_DNA"/>
</dbReference>
<proteinExistence type="predicted"/>
<protein>
    <submittedName>
        <fullName evidence="1">Uncharacterized protein</fullName>
    </submittedName>
</protein>
<reference evidence="1" key="2">
    <citation type="journal article" date="2017" name="Nat. Commun.">
        <title>Single-virus genomics reveals hidden cosmopolitan and abundant viruses.</title>
        <authorList>
            <person name="Martinez-Hernandez F."/>
            <person name="Fornas O."/>
            <person name="Lluesma Gomez M."/>
            <person name="Bolduc B."/>
            <person name="de la Cruz Pena M.J."/>
            <person name="Martinez J.M."/>
            <person name="Anton J."/>
            <person name="Gasol J.M."/>
            <person name="Rosselli R."/>
            <person name="Rodriguez-Valera F."/>
            <person name="Sullivan M.B."/>
            <person name="Acinas S.G."/>
            <person name="Martinez-Garcia M."/>
        </authorList>
    </citation>
    <scope>NUCLEOTIDE SEQUENCE</scope>
</reference>